<keyword evidence="1" id="KW-0560">Oxidoreductase</keyword>
<feature type="domain" description="NADP-dependent oxidoreductase" evidence="2">
    <location>
        <begin position="6"/>
        <end position="303"/>
    </location>
</feature>
<dbReference type="InterPro" id="IPR050523">
    <property type="entry name" value="AKR_Detox_Biosynth"/>
</dbReference>
<dbReference type="PRINTS" id="PR00069">
    <property type="entry name" value="ALDKETRDTASE"/>
</dbReference>
<dbReference type="InterPro" id="IPR020471">
    <property type="entry name" value="AKR"/>
</dbReference>
<keyword evidence="4" id="KW-1185">Reference proteome</keyword>
<dbReference type="RefSeq" id="WP_200319697.1">
    <property type="nucleotide sequence ID" value="NZ_JAENJH010000004.1"/>
</dbReference>
<proteinExistence type="predicted"/>
<dbReference type="InterPro" id="IPR036812">
    <property type="entry name" value="NAD(P)_OxRdtase_dom_sf"/>
</dbReference>
<dbReference type="InterPro" id="IPR018170">
    <property type="entry name" value="Aldo/ket_reductase_CS"/>
</dbReference>
<dbReference type="PANTHER" id="PTHR43364">
    <property type="entry name" value="NADH-SPECIFIC METHYLGLYOXAL REDUCTASE-RELATED"/>
    <property type="match status" value="1"/>
</dbReference>
<dbReference type="Proteomes" id="UP000635245">
    <property type="component" value="Unassembled WGS sequence"/>
</dbReference>
<evidence type="ECO:0000259" key="2">
    <source>
        <dbReference type="Pfam" id="PF00248"/>
    </source>
</evidence>
<dbReference type="GO" id="GO:0005829">
    <property type="term" value="C:cytosol"/>
    <property type="evidence" value="ECO:0007669"/>
    <property type="project" value="TreeGrafter"/>
</dbReference>
<organism evidence="3 4">
    <name type="scientific">Prauserella cavernicola</name>
    <dbReference type="NCBI Taxonomy" id="2800127"/>
    <lineage>
        <taxon>Bacteria</taxon>
        <taxon>Bacillati</taxon>
        <taxon>Actinomycetota</taxon>
        <taxon>Actinomycetes</taxon>
        <taxon>Pseudonocardiales</taxon>
        <taxon>Pseudonocardiaceae</taxon>
        <taxon>Prauserella</taxon>
    </lineage>
</organism>
<evidence type="ECO:0000313" key="4">
    <source>
        <dbReference type="Proteomes" id="UP000635245"/>
    </source>
</evidence>
<dbReference type="InterPro" id="IPR023210">
    <property type="entry name" value="NADP_OxRdtase_dom"/>
</dbReference>
<reference evidence="3" key="1">
    <citation type="submission" date="2020-12" db="EMBL/GenBank/DDBJ databases">
        <title>Prauserella sp. ASG 168, a novel actinomycete isolated from cave rock.</title>
        <authorList>
            <person name="Suriyachadkun C."/>
        </authorList>
    </citation>
    <scope>NUCLEOTIDE SEQUENCE</scope>
    <source>
        <strain evidence="3">ASG 168</strain>
    </source>
</reference>
<dbReference type="SUPFAM" id="SSF51430">
    <property type="entry name" value="NAD(P)-linked oxidoreductase"/>
    <property type="match status" value="1"/>
</dbReference>
<dbReference type="GO" id="GO:0016491">
    <property type="term" value="F:oxidoreductase activity"/>
    <property type="evidence" value="ECO:0007669"/>
    <property type="project" value="UniProtKB-KW"/>
</dbReference>
<dbReference type="PANTHER" id="PTHR43364:SF4">
    <property type="entry name" value="NAD(P)-LINKED OXIDOREDUCTASE SUPERFAMILY PROTEIN"/>
    <property type="match status" value="1"/>
</dbReference>
<dbReference type="Pfam" id="PF00248">
    <property type="entry name" value="Aldo_ket_red"/>
    <property type="match status" value="1"/>
</dbReference>
<evidence type="ECO:0000313" key="3">
    <source>
        <dbReference type="EMBL" id="MBK1786339.1"/>
    </source>
</evidence>
<gene>
    <name evidence="3" type="ORF">JHE00_18565</name>
</gene>
<comment type="caution">
    <text evidence="3">The sequence shown here is derived from an EMBL/GenBank/DDBJ whole genome shotgun (WGS) entry which is preliminary data.</text>
</comment>
<protein>
    <submittedName>
        <fullName evidence="3">Aldo/keto reductase</fullName>
    </submittedName>
</protein>
<name>A0A934V646_9PSEU</name>
<accession>A0A934V646</accession>
<dbReference type="PROSITE" id="PS00062">
    <property type="entry name" value="ALDOKETO_REDUCTASE_2"/>
    <property type="match status" value="1"/>
</dbReference>
<dbReference type="AlphaFoldDB" id="A0A934V646"/>
<evidence type="ECO:0000256" key="1">
    <source>
        <dbReference type="ARBA" id="ARBA00023002"/>
    </source>
</evidence>
<dbReference type="EMBL" id="JAENJH010000004">
    <property type="protein sequence ID" value="MBK1786339.1"/>
    <property type="molecule type" value="Genomic_DNA"/>
</dbReference>
<sequence length="316" mass="33714">MTGTPRLVLGTMTFGDTVSAADAERMLDAALDAGITDVDTANGYAKGTTEELLAPLVAARRDRIRLATKAGMPHADAGEHSPLSPQGLRASVEGSLRRLGVSHLDLFYLHQPDYATPIEDTLSTVADLVAEGKIRELGVSNFAAWQIVEANHVADRVGAPRPVVAQQLYNLLARRIDEEYAAMAAATGLETMVYNPLGGGLLTGKHRFGNEPGSGRFGDSVLAGMYRQRYWDERLFEAIEALEAIAGQAGVPLTELALRWLCNRDVVGSVLLGASKLDHLTANIAVLGKGALPDDVAAACDEVGSRLRGPMPNYNR</sequence>
<dbReference type="Gene3D" id="3.20.20.100">
    <property type="entry name" value="NADP-dependent oxidoreductase domain"/>
    <property type="match status" value="1"/>
</dbReference>